<keyword evidence="3" id="KW-1185">Reference proteome</keyword>
<dbReference type="AlphaFoldDB" id="A0A2A9P258"/>
<comment type="caution">
    <text evidence="2">The sequence shown here is derived from an EMBL/GenBank/DDBJ whole genome shotgun (WGS) entry which is preliminary data.</text>
</comment>
<keyword evidence="1" id="KW-0812">Transmembrane</keyword>
<dbReference type="EMBL" id="LAZP02001051">
    <property type="protein sequence ID" value="PFH55254.1"/>
    <property type="molecule type" value="Genomic_DNA"/>
</dbReference>
<gene>
    <name evidence="2" type="ORF">XA68_10260</name>
</gene>
<protein>
    <submittedName>
        <fullName evidence="2">Uncharacterized protein</fullName>
    </submittedName>
</protein>
<feature type="transmembrane region" description="Helical" evidence="1">
    <location>
        <begin position="42"/>
        <end position="59"/>
    </location>
</feature>
<evidence type="ECO:0000256" key="1">
    <source>
        <dbReference type="SAM" id="Phobius"/>
    </source>
</evidence>
<sequence>MRCHEERHESTTLPAAARILRLVAHAAACLCPTLCQPVTTTTTTIIIIFFFVVVVIIIIDTRRRRRDGRHSRRPANISFSYSGHPPACQPNCEDRQTGNKGCFFLATSCSRIATRRRRRHHHHRFQPPSHQI</sequence>
<keyword evidence="1" id="KW-1133">Transmembrane helix</keyword>
<proteinExistence type="predicted"/>
<reference evidence="2 3" key="1">
    <citation type="journal article" date="2015" name="BMC Genomics">
        <title>Gene expression during zombie ant biting behavior reflects the complexity underlying fungal parasitic behavioral manipulation.</title>
        <authorList>
            <person name="de Bekker C."/>
            <person name="Ohm R.A."/>
            <person name="Loreto R.G."/>
            <person name="Sebastian A."/>
            <person name="Albert I."/>
            <person name="Merrow M."/>
            <person name="Brachmann A."/>
            <person name="Hughes D.P."/>
        </authorList>
    </citation>
    <scope>NUCLEOTIDE SEQUENCE [LARGE SCALE GENOMIC DNA]</scope>
    <source>
        <strain evidence="2 3">SC16a</strain>
    </source>
</reference>
<evidence type="ECO:0000313" key="3">
    <source>
        <dbReference type="Proteomes" id="UP000037136"/>
    </source>
</evidence>
<reference evidence="2 3" key="2">
    <citation type="journal article" date="2017" name="Sci. Rep.">
        <title>Ant-infecting Ophiocordyceps genomes reveal a high diversity of potential behavioral manipulation genes and a possible major role for enterotoxins.</title>
        <authorList>
            <person name="de Bekker C."/>
            <person name="Ohm R.A."/>
            <person name="Evans H.C."/>
            <person name="Brachmann A."/>
            <person name="Hughes D.P."/>
        </authorList>
    </citation>
    <scope>NUCLEOTIDE SEQUENCE [LARGE SCALE GENOMIC DNA]</scope>
    <source>
        <strain evidence="2 3">SC16a</strain>
    </source>
</reference>
<accession>A0A2A9P258</accession>
<name>A0A2A9P258_OPHUN</name>
<evidence type="ECO:0000313" key="2">
    <source>
        <dbReference type="EMBL" id="PFH55254.1"/>
    </source>
</evidence>
<organism evidence="2 3">
    <name type="scientific">Ophiocordyceps unilateralis</name>
    <name type="common">Zombie-ant fungus</name>
    <name type="synonym">Torrubia unilateralis</name>
    <dbReference type="NCBI Taxonomy" id="268505"/>
    <lineage>
        <taxon>Eukaryota</taxon>
        <taxon>Fungi</taxon>
        <taxon>Dikarya</taxon>
        <taxon>Ascomycota</taxon>
        <taxon>Pezizomycotina</taxon>
        <taxon>Sordariomycetes</taxon>
        <taxon>Hypocreomycetidae</taxon>
        <taxon>Hypocreales</taxon>
        <taxon>Ophiocordycipitaceae</taxon>
        <taxon>Ophiocordyceps</taxon>
    </lineage>
</organism>
<keyword evidence="1" id="KW-0472">Membrane</keyword>
<dbReference type="Proteomes" id="UP000037136">
    <property type="component" value="Unassembled WGS sequence"/>
</dbReference>